<dbReference type="OrthoDB" id="5816351at2759"/>
<reference evidence="2" key="1">
    <citation type="journal article" date="2015" name="Nat. Genet.">
        <title>The genome and transcriptome of the zoonotic hookworm Ancylostoma ceylanicum identify infection-specific gene families.</title>
        <authorList>
            <person name="Schwarz E.M."/>
            <person name="Hu Y."/>
            <person name="Antoshechkin I."/>
            <person name="Miller M.M."/>
            <person name="Sternberg P.W."/>
            <person name="Aroian R.V."/>
        </authorList>
    </citation>
    <scope>NUCLEOTIDE SEQUENCE</scope>
    <source>
        <strain evidence="2">HY135</strain>
    </source>
</reference>
<gene>
    <name evidence="1" type="primary">Acey_s0003.g1386</name>
    <name evidence="1" type="ORF">Y032_0003g1386</name>
</gene>
<organism evidence="1 2">
    <name type="scientific">Ancylostoma ceylanicum</name>
    <dbReference type="NCBI Taxonomy" id="53326"/>
    <lineage>
        <taxon>Eukaryota</taxon>
        <taxon>Metazoa</taxon>
        <taxon>Ecdysozoa</taxon>
        <taxon>Nematoda</taxon>
        <taxon>Chromadorea</taxon>
        <taxon>Rhabditida</taxon>
        <taxon>Rhabditina</taxon>
        <taxon>Rhabditomorpha</taxon>
        <taxon>Strongyloidea</taxon>
        <taxon>Ancylostomatidae</taxon>
        <taxon>Ancylostomatinae</taxon>
        <taxon>Ancylostoma</taxon>
    </lineage>
</organism>
<sequence length="73" mass="8351">MVELTYDKDLEQAANDHVTAAVCPSAAKAGPGGENFWSTKKFETPHVEGFKMFIIKLRSIEENELRRPWDNER</sequence>
<dbReference type="EMBL" id="JARK01001339">
    <property type="protein sequence ID" value="EYC32074.1"/>
    <property type="molecule type" value="Genomic_DNA"/>
</dbReference>
<accession>A0A016VWY3</accession>
<comment type="caution">
    <text evidence="1">The sequence shown here is derived from an EMBL/GenBank/DDBJ whole genome shotgun (WGS) entry which is preliminary data.</text>
</comment>
<evidence type="ECO:0000313" key="2">
    <source>
        <dbReference type="Proteomes" id="UP000024635"/>
    </source>
</evidence>
<dbReference type="AlphaFoldDB" id="A0A016VWY3"/>
<keyword evidence="2" id="KW-1185">Reference proteome</keyword>
<proteinExistence type="predicted"/>
<name>A0A016VWY3_9BILA</name>
<dbReference type="Proteomes" id="UP000024635">
    <property type="component" value="Unassembled WGS sequence"/>
</dbReference>
<evidence type="ECO:0000313" key="1">
    <source>
        <dbReference type="EMBL" id="EYC32074.1"/>
    </source>
</evidence>
<protein>
    <submittedName>
        <fullName evidence="1">Uncharacterized protein</fullName>
    </submittedName>
</protein>